<dbReference type="Gene3D" id="3.40.50.410">
    <property type="entry name" value="von Willebrand factor, type A domain"/>
    <property type="match status" value="2"/>
</dbReference>
<organism evidence="2 3">
    <name type="scientific">Asticcacaulis aquaticus</name>
    <dbReference type="NCBI Taxonomy" id="2984212"/>
    <lineage>
        <taxon>Bacteria</taxon>
        <taxon>Pseudomonadati</taxon>
        <taxon>Pseudomonadota</taxon>
        <taxon>Alphaproteobacteria</taxon>
        <taxon>Caulobacterales</taxon>
        <taxon>Caulobacteraceae</taxon>
        <taxon>Asticcacaulis</taxon>
    </lineage>
</organism>
<feature type="domain" description="VWFA" evidence="1">
    <location>
        <begin position="149"/>
        <end position="459"/>
    </location>
</feature>
<dbReference type="SUPFAM" id="SSF53300">
    <property type="entry name" value="vWA-like"/>
    <property type="match status" value="1"/>
</dbReference>
<dbReference type="Pfam" id="PF13400">
    <property type="entry name" value="Tad"/>
    <property type="match status" value="1"/>
</dbReference>
<dbReference type="InterPro" id="IPR002035">
    <property type="entry name" value="VWF_A"/>
</dbReference>
<proteinExistence type="predicted"/>
<gene>
    <name evidence="2" type="ORF">PQU92_11620</name>
</gene>
<dbReference type="RefSeq" id="WP_272748389.1">
    <property type="nucleotide sequence ID" value="NZ_JAQQKX010000009.1"/>
</dbReference>
<reference evidence="2 3" key="1">
    <citation type="submission" date="2023-01" db="EMBL/GenBank/DDBJ databases">
        <title>Novel species of the genus Asticcacaulis isolated from rivers.</title>
        <authorList>
            <person name="Lu H."/>
        </authorList>
    </citation>
    <scope>NUCLEOTIDE SEQUENCE [LARGE SCALE GENOMIC DNA]</scope>
    <source>
        <strain evidence="2 3">BYS171W</strain>
    </source>
</reference>
<comment type="caution">
    <text evidence="2">The sequence shown here is derived from an EMBL/GenBank/DDBJ whole genome shotgun (WGS) entry which is preliminary data.</text>
</comment>
<name>A0ABT5HV17_9CAUL</name>
<dbReference type="EMBL" id="JAQQKX010000009">
    <property type="protein sequence ID" value="MDC7683927.1"/>
    <property type="molecule type" value="Genomic_DNA"/>
</dbReference>
<dbReference type="InterPro" id="IPR028087">
    <property type="entry name" value="Tad_N"/>
</dbReference>
<sequence>MNKPLMTKLAQAVKALWRDRRGNTTMIFGLSALTLVSAAGAGIDFSRAESQRSNLQDAADAAVLRGALLSKQGLTTAQTAANTVFAQNLVGTDLTGATGSLALTTSGNMMTATYTASASVKTMFLGLVNMSNLKISAVAKAQTIMRKAEIALVLDDSGSMGNDPSRLTNLKSSVDSVLADLLTNGVNKSETKVSVVPFDSRIKVTPSTSYAWVDYGQAAYTNIQCNNSSCSNTTYSVTYANGYGARAAYSLTLKNPNGNNKTITMPAIADAKSKWEGCLIDRDQAYDVNETAPSGTTALYPARPCTGNLQDSSDLSLVREMSTDIAAARAHVQNMKSSGGTNITIGVQWGLETLSPSAPYTGGVAFKDTEVLKYMIIVTDGENSANRWYVGENYNSYINARTALACQRAKDLEITVYVVRVLQGDSTLLKNCASKTAYYYDLKSTSDLNSALSDVFNSIKSTRLTQ</sequence>
<protein>
    <submittedName>
        <fullName evidence="2">Pilus assembly protein</fullName>
    </submittedName>
</protein>
<accession>A0ABT5HV17</accession>
<keyword evidence="3" id="KW-1185">Reference proteome</keyword>
<evidence type="ECO:0000259" key="1">
    <source>
        <dbReference type="PROSITE" id="PS50234"/>
    </source>
</evidence>
<dbReference type="InterPro" id="IPR036465">
    <property type="entry name" value="vWFA_dom_sf"/>
</dbReference>
<dbReference type="Proteomes" id="UP001214854">
    <property type="component" value="Unassembled WGS sequence"/>
</dbReference>
<dbReference type="SMART" id="SM00327">
    <property type="entry name" value="VWA"/>
    <property type="match status" value="1"/>
</dbReference>
<dbReference type="PROSITE" id="PS50234">
    <property type="entry name" value="VWFA"/>
    <property type="match status" value="1"/>
</dbReference>
<evidence type="ECO:0000313" key="2">
    <source>
        <dbReference type="EMBL" id="MDC7683927.1"/>
    </source>
</evidence>
<evidence type="ECO:0000313" key="3">
    <source>
        <dbReference type="Proteomes" id="UP001214854"/>
    </source>
</evidence>